<evidence type="ECO:0000313" key="9">
    <source>
        <dbReference type="EMBL" id="KPA74352.1"/>
    </source>
</evidence>
<feature type="compositionally biased region" description="Basic and acidic residues" evidence="7">
    <location>
        <begin position="128"/>
        <end position="137"/>
    </location>
</feature>
<keyword evidence="10" id="KW-1185">Reference proteome</keyword>
<dbReference type="VEuPathDB" id="TriTrypDB:LpyrH10_30_0930"/>
<proteinExistence type="inferred from homology"/>
<feature type="region of interest" description="Disordered" evidence="7">
    <location>
        <begin position="206"/>
        <end position="276"/>
    </location>
</feature>
<gene>
    <name evidence="9" type="ORF">ABB37_09332</name>
</gene>
<evidence type="ECO:0000256" key="1">
    <source>
        <dbReference type="ARBA" id="ARBA00004141"/>
    </source>
</evidence>
<sequence length="642" mass="69412">MPNARSPPSTESVTRDDPNADPPSRSASVITPAGPNRVRRAAAFLVSFVRLSKYGLGVVLILCVTVIWVASSEFIQYIFESLDFNKPFFLTYFNTTGFCLWNAGFLLSSQWRRTPWNEESRTQPVCIEDARLESKPDLEEEDEPTGGTEPASPEEIGGAPGVGHRTGLPPPSSPNRNASVNITLACAVVDGDVQGDEKLPPLNGGCCGAPGRKHHGSVSPPLRRNGAHGAHVAHTREPVSPSAPGPLLPPNASRGSFTSERHGGGGGPGNRLADNDDVDMRSELGEANGTVVMTQRCMADECRDYSLPSSSASSAREEVVTVVFTDEYDQYDERVANSRASRATLHGGGEGRLAQGIAEQQRDATRHSGVISPELLEQDPLEGPHPRRSHKRARQQRILRYSLRRIWTCALCFCPLWFLANYLFNLSLSITSVASNTVLSSTSSIWTLLLSYVMLRQRVGIHRIVAVAMCVSGSIMVGLADKDATGGNNTIGGDIAALLSAFFYAAYTSVLKWYLPDDERYSMGMVFGAVGALNFVFLWPGLPILSVTKAEPFAWPTGQQLWPLFVNALVGTNLSDVLWARSVVLTSPVVATLGLSLTTPLAMVVDAIFKHAHFNGIYISGAVLVMLGFLLANLPIEINLRV</sequence>
<name>A0A0N1J4B9_LEPPY</name>
<evidence type="ECO:0000313" key="10">
    <source>
        <dbReference type="Proteomes" id="UP000037923"/>
    </source>
</evidence>
<organism evidence="9 10">
    <name type="scientific">Leptomonas pyrrhocoris</name>
    <name type="common">Firebug parasite</name>
    <dbReference type="NCBI Taxonomy" id="157538"/>
    <lineage>
        <taxon>Eukaryota</taxon>
        <taxon>Discoba</taxon>
        <taxon>Euglenozoa</taxon>
        <taxon>Kinetoplastea</taxon>
        <taxon>Metakinetoplastina</taxon>
        <taxon>Trypanosomatida</taxon>
        <taxon>Trypanosomatidae</taxon>
        <taxon>Leishmaniinae</taxon>
        <taxon>Leptomonas</taxon>
    </lineage>
</organism>
<feature type="region of interest" description="Disordered" evidence="7">
    <location>
        <begin position="122"/>
        <end position="176"/>
    </location>
</feature>
<dbReference type="OrthoDB" id="1436450at2759"/>
<dbReference type="InterPro" id="IPR009262">
    <property type="entry name" value="SLC35_F1/F2/F6"/>
</dbReference>
<feature type="transmembrane region" description="Helical" evidence="8">
    <location>
        <begin position="522"/>
        <end position="542"/>
    </location>
</feature>
<feature type="transmembrane region" description="Helical" evidence="8">
    <location>
        <begin position="406"/>
        <end position="424"/>
    </location>
</feature>
<feature type="transmembrane region" description="Helical" evidence="8">
    <location>
        <begin position="583"/>
        <end position="605"/>
    </location>
</feature>
<feature type="compositionally biased region" description="Polar residues" evidence="7">
    <location>
        <begin position="1"/>
        <end position="12"/>
    </location>
</feature>
<dbReference type="PANTHER" id="PTHR23051:SF0">
    <property type="entry name" value="SOLUTE CARRIER FAMILY 35 MEMBER F5"/>
    <property type="match status" value="1"/>
</dbReference>
<dbReference type="GeneID" id="26909615"/>
<dbReference type="OMA" id="DECRDYS"/>
<keyword evidence="6 8" id="KW-0472">Membrane</keyword>
<keyword evidence="4 8" id="KW-0812">Transmembrane</keyword>
<feature type="region of interest" description="Disordered" evidence="7">
    <location>
        <begin position="1"/>
        <end position="31"/>
    </location>
</feature>
<keyword evidence="3" id="KW-0813">Transport</keyword>
<dbReference type="SUPFAM" id="SSF103481">
    <property type="entry name" value="Multidrug resistance efflux transporter EmrE"/>
    <property type="match status" value="2"/>
</dbReference>
<dbReference type="PANTHER" id="PTHR23051">
    <property type="entry name" value="SOLUTE CARRIER FAMILY 35, MEMBER F5"/>
    <property type="match status" value="1"/>
</dbReference>
<dbReference type="RefSeq" id="XP_015652791.1">
    <property type="nucleotide sequence ID" value="XM_015808740.1"/>
</dbReference>
<comment type="caution">
    <text evidence="9">The sequence shown here is derived from an EMBL/GenBank/DDBJ whole genome shotgun (WGS) entry which is preliminary data.</text>
</comment>
<evidence type="ECO:0008006" key="11">
    <source>
        <dbReference type="Google" id="ProtNLM"/>
    </source>
</evidence>
<dbReference type="EMBL" id="LGTL01000030">
    <property type="protein sequence ID" value="KPA74352.1"/>
    <property type="molecule type" value="Genomic_DNA"/>
</dbReference>
<evidence type="ECO:0000256" key="4">
    <source>
        <dbReference type="ARBA" id="ARBA00022692"/>
    </source>
</evidence>
<evidence type="ECO:0000256" key="8">
    <source>
        <dbReference type="SAM" id="Phobius"/>
    </source>
</evidence>
<feature type="transmembrane region" description="Helical" evidence="8">
    <location>
        <begin position="89"/>
        <end position="107"/>
    </location>
</feature>
<dbReference type="GO" id="GO:0016020">
    <property type="term" value="C:membrane"/>
    <property type="evidence" value="ECO:0007669"/>
    <property type="project" value="UniProtKB-SubCell"/>
</dbReference>
<dbReference type="Proteomes" id="UP000037923">
    <property type="component" value="Unassembled WGS sequence"/>
</dbReference>
<dbReference type="GO" id="GO:0022857">
    <property type="term" value="F:transmembrane transporter activity"/>
    <property type="evidence" value="ECO:0007669"/>
    <property type="project" value="InterPro"/>
</dbReference>
<comment type="similarity">
    <text evidence="2">Belongs to the SLC35F solute transporter family.</text>
</comment>
<reference evidence="9 10" key="1">
    <citation type="submission" date="2015-07" db="EMBL/GenBank/DDBJ databases">
        <title>High-quality genome of monoxenous trypanosomatid Leptomonas pyrrhocoris.</title>
        <authorList>
            <person name="Flegontov P."/>
            <person name="Butenko A."/>
            <person name="Firsov S."/>
            <person name="Vlcek C."/>
            <person name="Logacheva M.D."/>
            <person name="Field M."/>
            <person name="Filatov D."/>
            <person name="Flegontova O."/>
            <person name="Gerasimov E."/>
            <person name="Jackson A.P."/>
            <person name="Kelly S."/>
            <person name="Opperdoes F."/>
            <person name="O'Reilly A."/>
            <person name="Votypka J."/>
            <person name="Yurchenko V."/>
            <person name="Lukes J."/>
        </authorList>
    </citation>
    <scope>NUCLEOTIDE SEQUENCE [LARGE SCALE GENOMIC DNA]</scope>
    <source>
        <strain evidence="9">H10</strain>
    </source>
</reference>
<accession>A0A0N1J4B9</accession>
<keyword evidence="5 8" id="KW-1133">Transmembrane helix</keyword>
<evidence type="ECO:0000256" key="7">
    <source>
        <dbReference type="SAM" id="MobiDB-lite"/>
    </source>
</evidence>
<feature type="transmembrane region" description="Helical" evidence="8">
    <location>
        <begin position="495"/>
        <end position="515"/>
    </location>
</feature>
<feature type="transmembrane region" description="Helical" evidence="8">
    <location>
        <begin position="460"/>
        <end position="480"/>
    </location>
</feature>
<dbReference type="Pfam" id="PF06027">
    <property type="entry name" value="SLC35F"/>
    <property type="match status" value="1"/>
</dbReference>
<comment type="subcellular location">
    <subcellularLocation>
        <location evidence="1">Membrane</location>
        <topology evidence="1">Multi-pass membrane protein</topology>
    </subcellularLocation>
</comment>
<evidence type="ECO:0000256" key="6">
    <source>
        <dbReference type="ARBA" id="ARBA00023136"/>
    </source>
</evidence>
<feature type="transmembrane region" description="Helical" evidence="8">
    <location>
        <begin position="617"/>
        <end position="636"/>
    </location>
</feature>
<feature type="transmembrane region" description="Helical" evidence="8">
    <location>
        <begin position="54"/>
        <end position="77"/>
    </location>
</feature>
<evidence type="ECO:0000256" key="3">
    <source>
        <dbReference type="ARBA" id="ARBA00022448"/>
    </source>
</evidence>
<dbReference type="InterPro" id="IPR037185">
    <property type="entry name" value="EmrE-like"/>
</dbReference>
<feature type="transmembrane region" description="Helical" evidence="8">
    <location>
        <begin position="430"/>
        <end position="453"/>
    </location>
</feature>
<evidence type="ECO:0000256" key="2">
    <source>
        <dbReference type="ARBA" id="ARBA00007863"/>
    </source>
</evidence>
<protein>
    <recommendedName>
        <fullName evidence="11">EamA domain-containing protein</fullName>
    </recommendedName>
</protein>
<evidence type="ECO:0000256" key="5">
    <source>
        <dbReference type="ARBA" id="ARBA00022989"/>
    </source>
</evidence>
<dbReference type="AlphaFoldDB" id="A0A0N1J4B9"/>